<dbReference type="RefSeq" id="WP_099640435.1">
    <property type="nucleotide sequence ID" value="NZ_JAQPZX010000030.1"/>
</dbReference>
<dbReference type="SMART" id="SM00842">
    <property type="entry name" value="FtsA"/>
    <property type="match status" value="1"/>
</dbReference>
<dbReference type="EMBL" id="NKHF01000007">
    <property type="protein sequence ID" value="PCK33488.1"/>
    <property type="molecule type" value="Genomic_DNA"/>
</dbReference>
<organism evidence="2 3">
    <name type="scientific">Pseudoalteromonas piscicida</name>
    <dbReference type="NCBI Taxonomy" id="43662"/>
    <lineage>
        <taxon>Bacteria</taxon>
        <taxon>Pseudomonadati</taxon>
        <taxon>Pseudomonadota</taxon>
        <taxon>Gammaproteobacteria</taxon>
        <taxon>Alteromonadales</taxon>
        <taxon>Pseudoalteromonadaceae</taxon>
        <taxon>Pseudoalteromonas</taxon>
    </lineage>
</organism>
<dbReference type="PANTHER" id="PTHR32432">
    <property type="entry name" value="CELL DIVISION PROTEIN FTSA-RELATED"/>
    <property type="match status" value="1"/>
</dbReference>
<feature type="domain" description="SHS2" evidence="1">
    <location>
        <begin position="13"/>
        <end position="180"/>
    </location>
</feature>
<sequence>MLSQLLKKQAPLMIGIDIGSHCVKAVLLSKTSSSYRVEAVAIEPIPKGAVNERAIQDIEAIGNAITKMKRRMPKLTQYAAVAVSGQTVITKVIFMDVSLTDAELESQIAIEADSLIPYPLDEVSLDFEKIGVNEADPSKVNVLLSAARTESVQARVGALEEAGYKTKVVDVENYALSRAMDVIYPELPNDAFDKIVAMIDIGAVLMLVSVIQSGKTIYTRDQVFGGEQYTNSIVAYYNKTYDEAELAKTTGDLPPNYTFEVLAPFQTSMLQQIRRAVQMFMTTSGKDHIDYIVLTGGTALVEGLDKLLIDELGIHTIVADPFNEMEIAPKVDRHVLQKHKAQFALATGLALRSFSSCHI</sequence>
<reference evidence="3" key="1">
    <citation type="journal article" date="2019" name="Genome Announc.">
        <title>Draft Genome Sequence of Pseudoalteromonas piscicida Strain 36Y ROTHPW, an Hypersaline Seawater Isolate from the South Coast of Sonora, Mexico.</title>
        <authorList>
            <person name="Sanchez-Diaz R."/>
            <person name="Molina-Garza Z.J."/>
            <person name="Cruz-Suarez L.E."/>
            <person name="Selvin J."/>
            <person name="Kiran G.S."/>
            <person name="Ibarra-Gamez J.C."/>
            <person name="Gomez-Gil B."/>
            <person name="Galaviz-Silva L."/>
        </authorList>
    </citation>
    <scope>NUCLEOTIDE SEQUENCE [LARGE SCALE GENOMIC DNA]</scope>
    <source>
        <strain evidence="3">36Y_RITHPW</strain>
    </source>
</reference>
<evidence type="ECO:0000259" key="1">
    <source>
        <dbReference type="SMART" id="SM00842"/>
    </source>
</evidence>
<name>A0A2A5JVP6_PSEO7</name>
<dbReference type="OrthoDB" id="9773403at2"/>
<comment type="caution">
    <text evidence="2">The sequence shown here is derived from an EMBL/GenBank/DDBJ whole genome shotgun (WGS) entry which is preliminary data.</text>
</comment>
<dbReference type="PANTHER" id="PTHR32432:SF3">
    <property type="entry name" value="ETHANOLAMINE UTILIZATION PROTEIN EUTJ"/>
    <property type="match status" value="1"/>
</dbReference>
<accession>A0A2A5JVP6</accession>
<dbReference type="SUPFAM" id="SSF53067">
    <property type="entry name" value="Actin-like ATPase domain"/>
    <property type="match status" value="2"/>
</dbReference>
<dbReference type="InterPro" id="IPR003494">
    <property type="entry name" value="SHS2_FtsA"/>
</dbReference>
<dbReference type="InterPro" id="IPR005883">
    <property type="entry name" value="PilM"/>
</dbReference>
<keyword evidence="3" id="KW-1185">Reference proteome</keyword>
<evidence type="ECO:0000313" key="2">
    <source>
        <dbReference type="EMBL" id="PCK33488.1"/>
    </source>
</evidence>
<proteinExistence type="predicted"/>
<dbReference type="PIRSF" id="PIRSF019169">
    <property type="entry name" value="PilM"/>
    <property type="match status" value="1"/>
</dbReference>
<dbReference type="Pfam" id="PF11104">
    <property type="entry name" value="PilM_2"/>
    <property type="match status" value="1"/>
</dbReference>
<dbReference type="CDD" id="cd24049">
    <property type="entry name" value="ASKHA_NBD_PilM"/>
    <property type="match status" value="1"/>
</dbReference>
<dbReference type="NCBIfam" id="TIGR01175">
    <property type="entry name" value="pilM"/>
    <property type="match status" value="1"/>
</dbReference>
<dbReference type="InterPro" id="IPR050696">
    <property type="entry name" value="FtsA/MreB"/>
</dbReference>
<dbReference type="Proteomes" id="UP000228621">
    <property type="component" value="Unassembled WGS sequence"/>
</dbReference>
<dbReference type="GO" id="GO:0051301">
    <property type="term" value="P:cell division"/>
    <property type="evidence" value="ECO:0007669"/>
    <property type="project" value="InterPro"/>
</dbReference>
<dbReference type="Gene3D" id="3.30.1490.300">
    <property type="match status" value="1"/>
</dbReference>
<evidence type="ECO:0000313" key="3">
    <source>
        <dbReference type="Proteomes" id="UP000228621"/>
    </source>
</evidence>
<protein>
    <submittedName>
        <fullName evidence="2">Pilus assembly protein PilM</fullName>
    </submittedName>
</protein>
<dbReference type="AlphaFoldDB" id="A0A2A5JVP6"/>
<dbReference type="InterPro" id="IPR043129">
    <property type="entry name" value="ATPase_NBD"/>
</dbReference>
<gene>
    <name evidence="2" type="ORF">CEX98_01815</name>
</gene>
<dbReference type="Gene3D" id="3.30.420.40">
    <property type="match status" value="2"/>
</dbReference>